<dbReference type="Proteomes" id="UP000502823">
    <property type="component" value="Unassembled WGS sequence"/>
</dbReference>
<gene>
    <name evidence="8" type="ORF">Cfor_06466</name>
</gene>
<evidence type="ECO:0000256" key="2">
    <source>
        <dbReference type="ARBA" id="ARBA00022692"/>
    </source>
</evidence>
<dbReference type="PROSITE" id="PS50845">
    <property type="entry name" value="RETICULON"/>
    <property type="match status" value="1"/>
</dbReference>
<dbReference type="OrthoDB" id="567788at2759"/>
<feature type="non-terminal residue" evidence="8">
    <location>
        <position position="1"/>
    </location>
</feature>
<keyword evidence="9" id="KW-1185">Reference proteome</keyword>
<evidence type="ECO:0000256" key="5">
    <source>
        <dbReference type="ARBA" id="ARBA00023136"/>
    </source>
</evidence>
<comment type="caution">
    <text evidence="8">The sequence shown here is derived from an EMBL/GenBank/DDBJ whole genome shotgun (WGS) entry which is preliminary data.</text>
</comment>
<evidence type="ECO:0000259" key="7">
    <source>
        <dbReference type="PROSITE" id="PS50845"/>
    </source>
</evidence>
<keyword evidence="5 6" id="KW-0472">Membrane</keyword>
<dbReference type="InterPro" id="IPR003388">
    <property type="entry name" value="Reticulon"/>
</dbReference>
<organism evidence="8 9">
    <name type="scientific">Coptotermes formosanus</name>
    <name type="common">Formosan subterranean termite</name>
    <dbReference type="NCBI Taxonomy" id="36987"/>
    <lineage>
        <taxon>Eukaryota</taxon>
        <taxon>Metazoa</taxon>
        <taxon>Ecdysozoa</taxon>
        <taxon>Arthropoda</taxon>
        <taxon>Hexapoda</taxon>
        <taxon>Insecta</taxon>
        <taxon>Pterygota</taxon>
        <taxon>Neoptera</taxon>
        <taxon>Polyneoptera</taxon>
        <taxon>Dictyoptera</taxon>
        <taxon>Blattodea</taxon>
        <taxon>Blattoidea</taxon>
        <taxon>Termitoidae</taxon>
        <taxon>Rhinotermitidae</taxon>
        <taxon>Coptotermes</taxon>
    </lineage>
</organism>
<dbReference type="GO" id="GO:0030424">
    <property type="term" value="C:axon"/>
    <property type="evidence" value="ECO:0007669"/>
    <property type="project" value="TreeGrafter"/>
</dbReference>
<reference evidence="9" key="1">
    <citation type="submission" date="2020-01" db="EMBL/GenBank/DDBJ databases">
        <title>Draft genome sequence of the Termite Coptotermes fromosanus.</title>
        <authorList>
            <person name="Itakura S."/>
            <person name="Yosikawa Y."/>
            <person name="Umezawa K."/>
        </authorList>
    </citation>
    <scope>NUCLEOTIDE SEQUENCE [LARGE SCALE GENOMIC DNA]</scope>
</reference>
<evidence type="ECO:0000256" key="3">
    <source>
        <dbReference type="ARBA" id="ARBA00022824"/>
    </source>
</evidence>
<keyword evidence="2 6" id="KW-0812">Transmembrane</keyword>
<evidence type="ECO:0000256" key="6">
    <source>
        <dbReference type="RuleBase" id="RU363132"/>
    </source>
</evidence>
<feature type="transmembrane region" description="Helical" evidence="6">
    <location>
        <begin position="26"/>
        <end position="55"/>
    </location>
</feature>
<dbReference type="Pfam" id="PF02453">
    <property type="entry name" value="Reticulon"/>
    <property type="match status" value="1"/>
</dbReference>
<dbReference type="InParanoid" id="A0A6L2Q8J7"/>
<dbReference type="PANTHER" id="PTHR45799">
    <property type="entry name" value="RETICULON-LIKE PROTEIN"/>
    <property type="match status" value="1"/>
</dbReference>
<dbReference type="GO" id="GO:0005789">
    <property type="term" value="C:endoplasmic reticulum membrane"/>
    <property type="evidence" value="ECO:0007669"/>
    <property type="project" value="UniProtKB-SubCell"/>
</dbReference>
<accession>A0A6L2Q8J7</accession>
<evidence type="ECO:0000313" key="8">
    <source>
        <dbReference type="EMBL" id="GFG39158.1"/>
    </source>
</evidence>
<dbReference type="EMBL" id="BLKM01000870">
    <property type="protein sequence ID" value="GFG39158.1"/>
    <property type="molecule type" value="Genomic_DNA"/>
</dbReference>
<evidence type="ECO:0000256" key="4">
    <source>
        <dbReference type="ARBA" id="ARBA00022989"/>
    </source>
</evidence>
<sequence>AWFKPDRLHPKVVELVYWRDPKKSGIVFGSVLGILLSLSYFSLISVVAYVSLVLLTGTISFRIYKNVLQAVQKTSDGHPFKDILELDLTLPQDKVREVTDIAVAHVNAAALELRRLFLVEDLVDSIKFGVLLWCLTYLGSWFNGMTLIIIGMSFVALFTLPKVYESNKAQIDQNLDIVRSKIADITSKVKAAIPIGKKPVAEEEKKGYVLSNAADDKVVEAYTFICCLLIAEPADQKQVSQDASRTLMGLFLDIWQDTKLPFRVEATKEQGSLVQVIAFSVTQFYIVFLYVHISLTFTNVVVITINAFLHVRVKLF</sequence>
<protein>
    <recommendedName>
        <fullName evidence="6">Reticulon-like protein</fullName>
    </recommendedName>
</protein>
<evidence type="ECO:0000313" key="9">
    <source>
        <dbReference type="Proteomes" id="UP000502823"/>
    </source>
</evidence>
<keyword evidence="3 6" id="KW-0256">Endoplasmic reticulum</keyword>
<dbReference type="PANTHER" id="PTHR45799:SF2">
    <property type="entry name" value="RETICULON-LIKE PROTEIN"/>
    <property type="match status" value="1"/>
</dbReference>
<proteinExistence type="predicted"/>
<keyword evidence="4 6" id="KW-1133">Transmembrane helix</keyword>
<feature type="domain" description="Reticulon" evidence="7">
    <location>
        <begin position="12"/>
        <end position="208"/>
    </location>
</feature>
<evidence type="ECO:0000256" key="1">
    <source>
        <dbReference type="ARBA" id="ARBA00004477"/>
    </source>
</evidence>
<dbReference type="Gene3D" id="1.20.5.2480">
    <property type="match status" value="1"/>
</dbReference>
<dbReference type="AlphaFoldDB" id="A0A6L2Q8J7"/>
<feature type="transmembrane region" description="Helical" evidence="6">
    <location>
        <begin position="130"/>
        <end position="158"/>
    </location>
</feature>
<feature type="transmembrane region" description="Helical" evidence="6">
    <location>
        <begin position="284"/>
        <end position="309"/>
    </location>
</feature>
<comment type="subcellular location">
    <subcellularLocation>
        <location evidence="1 6">Endoplasmic reticulum membrane</location>
        <topology evidence="1 6">Multi-pass membrane protein</topology>
    </subcellularLocation>
</comment>
<name>A0A6L2Q8J7_COPFO</name>
<dbReference type="InterPro" id="IPR046964">
    <property type="entry name" value="RTN1-4"/>
</dbReference>